<organism evidence="3 4">
    <name type="scientific">Rubroshorea leprosula</name>
    <dbReference type="NCBI Taxonomy" id="152421"/>
    <lineage>
        <taxon>Eukaryota</taxon>
        <taxon>Viridiplantae</taxon>
        <taxon>Streptophyta</taxon>
        <taxon>Embryophyta</taxon>
        <taxon>Tracheophyta</taxon>
        <taxon>Spermatophyta</taxon>
        <taxon>Magnoliopsida</taxon>
        <taxon>eudicotyledons</taxon>
        <taxon>Gunneridae</taxon>
        <taxon>Pentapetalae</taxon>
        <taxon>rosids</taxon>
        <taxon>malvids</taxon>
        <taxon>Malvales</taxon>
        <taxon>Dipterocarpaceae</taxon>
        <taxon>Rubroshorea</taxon>
    </lineage>
</organism>
<name>A0AAV5LLZ7_9ROSI</name>
<gene>
    <name evidence="3" type="ORF">SLEP1_g46380</name>
</gene>
<reference evidence="3 4" key="1">
    <citation type="journal article" date="2021" name="Commun. Biol.">
        <title>The genome of Shorea leprosula (Dipterocarpaceae) highlights the ecological relevance of drought in aseasonal tropical rainforests.</title>
        <authorList>
            <person name="Ng K.K.S."/>
            <person name="Kobayashi M.J."/>
            <person name="Fawcett J.A."/>
            <person name="Hatakeyama M."/>
            <person name="Paape T."/>
            <person name="Ng C.H."/>
            <person name="Ang C.C."/>
            <person name="Tnah L.H."/>
            <person name="Lee C.T."/>
            <person name="Nishiyama T."/>
            <person name="Sese J."/>
            <person name="O'Brien M.J."/>
            <person name="Copetti D."/>
            <person name="Mohd Noor M.I."/>
            <person name="Ong R.C."/>
            <person name="Putra M."/>
            <person name="Sireger I.Z."/>
            <person name="Indrioko S."/>
            <person name="Kosugi Y."/>
            <person name="Izuno A."/>
            <person name="Isagi Y."/>
            <person name="Lee S.L."/>
            <person name="Shimizu K.K."/>
        </authorList>
    </citation>
    <scope>NUCLEOTIDE SEQUENCE [LARGE SCALE GENOMIC DNA]</scope>
    <source>
        <strain evidence="3">214</strain>
    </source>
</reference>
<feature type="domain" description="Reverse transcriptase zinc-binding" evidence="2">
    <location>
        <begin position="87"/>
        <end position="172"/>
    </location>
</feature>
<proteinExistence type="predicted"/>
<dbReference type="PANTHER" id="PTHR47723">
    <property type="entry name" value="OS05G0353850 PROTEIN"/>
    <property type="match status" value="1"/>
</dbReference>
<evidence type="ECO:0000259" key="2">
    <source>
        <dbReference type="Pfam" id="PF13966"/>
    </source>
</evidence>
<dbReference type="InterPro" id="IPR012337">
    <property type="entry name" value="RNaseH-like_sf"/>
</dbReference>
<dbReference type="AlphaFoldDB" id="A0AAV5LLZ7"/>
<dbReference type="EMBL" id="BPVZ01000128">
    <property type="protein sequence ID" value="GKV38468.1"/>
    <property type="molecule type" value="Genomic_DNA"/>
</dbReference>
<dbReference type="InterPro" id="IPR026960">
    <property type="entry name" value="RVT-Znf"/>
</dbReference>
<dbReference type="Pfam" id="PF13456">
    <property type="entry name" value="RVT_3"/>
    <property type="match status" value="1"/>
</dbReference>
<keyword evidence="4" id="KW-1185">Reference proteome</keyword>
<dbReference type="CDD" id="cd06222">
    <property type="entry name" value="RNase_H_like"/>
    <property type="match status" value="1"/>
</dbReference>
<dbReference type="PANTHER" id="PTHR47723:SF13">
    <property type="entry name" value="PUTATIVE-RELATED"/>
    <property type="match status" value="1"/>
</dbReference>
<sequence length="510" mass="57994">MDGNSISFWKDCWLFDIPLNSILVGPLSRSDEDLQVADVFSCADFNSSLISYPLPDTILETIKANPISKIGLGNDSYSWKGSRDGSFSMKVAYLMAKGVNPNPVMNWNWIWKIHTLPKIQCFIWLLCYERLKTLDLLSRLGIVESNVCPMCLVAKETCDHLCRECPSSSFIWHTFFSQGTVGSSNSLFQWIKDNCLSKNMCPTIPIPWGTVFSFILWSIWLQRNNKLYSSNVFEPNYIISIIWDKVFEFYSASPLPSPKNTQKESRLVCWEKPPEGYCKLNTDGSAHGNPGLASAGGVIRDHMGRWIVGFACKIGYASCLRAELWGIREGLLLAYQRNIQNLIVGVDSFVATQLLSCCFSPHHPLYSLILDCREILSRIPRTRIQHVYREANQCADALTAVAHSLPVDFVSFDCSPPGLLLYYEADMRGTYRQIDPTIVHPSIALLQERFKQLERAKEMRQEKELLRMFPESRQINAAMPYVPCRSLFHPVLTLQSELPLQCTLKREASL</sequence>
<feature type="domain" description="RNase H type-1" evidence="1">
    <location>
        <begin position="281"/>
        <end position="399"/>
    </location>
</feature>
<accession>A0AAV5LLZ7</accession>
<evidence type="ECO:0000313" key="3">
    <source>
        <dbReference type="EMBL" id="GKV38468.1"/>
    </source>
</evidence>
<dbReference type="InterPro" id="IPR053151">
    <property type="entry name" value="RNase_H-like"/>
</dbReference>
<dbReference type="Pfam" id="PF13966">
    <property type="entry name" value="zf-RVT"/>
    <property type="match status" value="1"/>
</dbReference>
<dbReference type="SUPFAM" id="SSF53098">
    <property type="entry name" value="Ribonuclease H-like"/>
    <property type="match status" value="1"/>
</dbReference>
<evidence type="ECO:0000259" key="1">
    <source>
        <dbReference type="Pfam" id="PF13456"/>
    </source>
</evidence>
<comment type="caution">
    <text evidence="3">The sequence shown here is derived from an EMBL/GenBank/DDBJ whole genome shotgun (WGS) entry which is preliminary data.</text>
</comment>
<evidence type="ECO:0000313" key="4">
    <source>
        <dbReference type="Proteomes" id="UP001054252"/>
    </source>
</evidence>
<dbReference type="GO" id="GO:0004523">
    <property type="term" value="F:RNA-DNA hybrid ribonuclease activity"/>
    <property type="evidence" value="ECO:0007669"/>
    <property type="project" value="InterPro"/>
</dbReference>
<dbReference type="Proteomes" id="UP001054252">
    <property type="component" value="Unassembled WGS sequence"/>
</dbReference>
<dbReference type="Gene3D" id="3.30.420.10">
    <property type="entry name" value="Ribonuclease H-like superfamily/Ribonuclease H"/>
    <property type="match status" value="1"/>
</dbReference>
<protein>
    <submittedName>
        <fullName evidence="3">Uncharacterized protein</fullName>
    </submittedName>
</protein>
<dbReference type="InterPro" id="IPR002156">
    <property type="entry name" value="RNaseH_domain"/>
</dbReference>
<dbReference type="GO" id="GO:0003676">
    <property type="term" value="F:nucleic acid binding"/>
    <property type="evidence" value="ECO:0007669"/>
    <property type="project" value="InterPro"/>
</dbReference>
<dbReference type="InterPro" id="IPR036397">
    <property type="entry name" value="RNaseH_sf"/>
</dbReference>
<dbReference type="InterPro" id="IPR044730">
    <property type="entry name" value="RNase_H-like_dom_plant"/>
</dbReference>